<dbReference type="PANTHER" id="PTHR44103">
    <property type="entry name" value="PROPROTEIN CONVERTASE P"/>
    <property type="match status" value="1"/>
</dbReference>
<feature type="chain" id="PRO_5021841048" evidence="2">
    <location>
        <begin position="21"/>
        <end position="928"/>
    </location>
</feature>
<evidence type="ECO:0000313" key="4">
    <source>
        <dbReference type="Proteomes" id="UP000320390"/>
    </source>
</evidence>
<evidence type="ECO:0000256" key="2">
    <source>
        <dbReference type="SAM" id="SignalP"/>
    </source>
</evidence>
<proteinExistence type="predicted"/>
<organism evidence="3 4">
    <name type="scientific">Saltatorellus ferox</name>
    <dbReference type="NCBI Taxonomy" id="2528018"/>
    <lineage>
        <taxon>Bacteria</taxon>
        <taxon>Pseudomonadati</taxon>
        <taxon>Planctomycetota</taxon>
        <taxon>Planctomycetia</taxon>
        <taxon>Planctomycetia incertae sedis</taxon>
        <taxon>Saltatorellus</taxon>
    </lineage>
</organism>
<sequence length="928" mass="96514" precursor="true">MALLALTFLVTKLASAPAAAPLPLLPQDRFRPAIALHGFLDGPVFVVAEDFDGDGARDLIFGGRPAATGIPFERDQFLQLSLNRGGTDFALPEPLLESPRRLHGLDAADLDGDGDQDLVLLKSFDGVEVWYNDGHARFTLGETGGVASYSNITGLQVLDVDGDGILDIVLESGQGDGNLGNFEGAWVKRTGGSQLPNPTSLLTGNVRTGRTRLVDLDADGDLDVIACRVVSTQPTYDHPVAWFENTSGFPIDSSTRQPLLNNTVSVYDIAMLDVDLDGDLDLAAALRTTSGTGRTRVALNQGAGTFAPGTNNLTAALSIKLRAADVDGDGDPDLVSLDSPSFSADRGVYAQLNDGTGAFGLRERIGQNPLPVNTALVADLDGDALVDVVGLSVFPGNQPDAWSSGAHVYRNLSAIGGSGATRFSPVIDVSELYGNGPIVVADFNQDGREDLVVHRTQESPRVAVKLNNGEGRFLRAQPIAEIAPLTGTAQGGATVGDIDGDGHLDLAFVEPLGGGTSASIGAVFGDGQGQFSAVTSLAVWPADTDFVELRDLTYDGYPDLIGARAGGTQILYAQNDQRGGFGSTVTLGAPFDAPAQFEVVDVNGDSLLDVLTVAGDRVESTPGSFPGQFSPRVLIAQLPWEAASFALGDFDGDALMDLAVAESAALFFPLGSEIATYLGVAGGGLSSIPVLSSSATQADTLRTLDADGNGRDDLVAFRRAGSLLLSLFESRSDGSFAAPESIDTGNRRLGEVQVLDLEQDGDLDLMVGGETAAQLLVVLNESLTDIGSTYCAFAVPNSTGSVGAIEGYGGTEVFQQALELSVTELPASVFGFFLASQTPALVPDVPGSEGALCLGGQIGRFVGPGEIQNSGANGTFLLDVDLSAIPTPLGAASVMPGETWNFQAWHRDVNGSGQATSNFSDALRITFR</sequence>
<reference evidence="3 4" key="1">
    <citation type="submission" date="2019-02" db="EMBL/GenBank/DDBJ databases">
        <title>Deep-cultivation of Planctomycetes and their phenomic and genomic characterization uncovers novel biology.</title>
        <authorList>
            <person name="Wiegand S."/>
            <person name="Jogler M."/>
            <person name="Boedeker C."/>
            <person name="Pinto D."/>
            <person name="Vollmers J."/>
            <person name="Rivas-Marin E."/>
            <person name="Kohn T."/>
            <person name="Peeters S.H."/>
            <person name="Heuer A."/>
            <person name="Rast P."/>
            <person name="Oberbeckmann S."/>
            <person name="Bunk B."/>
            <person name="Jeske O."/>
            <person name="Meyerdierks A."/>
            <person name="Storesund J.E."/>
            <person name="Kallscheuer N."/>
            <person name="Luecker S."/>
            <person name="Lage O.M."/>
            <person name="Pohl T."/>
            <person name="Merkel B.J."/>
            <person name="Hornburger P."/>
            <person name="Mueller R.-W."/>
            <person name="Bruemmer F."/>
            <person name="Labrenz M."/>
            <person name="Spormann A.M."/>
            <person name="Op den Camp H."/>
            <person name="Overmann J."/>
            <person name="Amann R."/>
            <person name="Jetten M.S.M."/>
            <person name="Mascher T."/>
            <person name="Medema M.H."/>
            <person name="Devos D.P."/>
            <person name="Kaster A.-K."/>
            <person name="Ovreas L."/>
            <person name="Rohde M."/>
            <person name="Galperin M.Y."/>
            <person name="Jogler C."/>
        </authorList>
    </citation>
    <scope>NUCLEOTIDE SEQUENCE [LARGE SCALE GENOMIC DNA]</scope>
    <source>
        <strain evidence="3 4">Poly30</strain>
    </source>
</reference>
<feature type="signal peptide" evidence="2">
    <location>
        <begin position="1"/>
        <end position="20"/>
    </location>
</feature>
<dbReference type="SUPFAM" id="SSF69318">
    <property type="entry name" value="Integrin alpha N-terminal domain"/>
    <property type="match status" value="3"/>
</dbReference>
<dbReference type="PANTHER" id="PTHR44103:SF1">
    <property type="entry name" value="PROPROTEIN CONVERTASE P"/>
    <property type="match status" value="1"/>
</dbReference>
<dbReference type="AlphaFoldDB" id="A0A518EM40"/>
<evidence type="ECO:0000313" key="3">
    <source>
        <dbReference type="EMBL" id="QDV05152.1"/>
    </source>
</evidence>
<gene>
    <name evidence="3" type="ORF">Poly30_06480</name>
</gene>
<dbReference type="InterPro" id="IPR013517">
    <property type="entry name" value="FG-GAP"/>
</dbReference>
<dbReference type="InterPro" id="IPR028994">
    <property type="entry name" value="Integrin_alpha_N"/>
</dbReference>
<dbReference type="Pfam" id="PF13517">
    <property type="entry name" value="FG-GAP_3"/>
    <property type="match status" value="5"/>
</dbReference>
<dbReference type="Proteomes" id="UP000320390">
    <property type="component" value="Chromosome"/>
</dbReference>
<dbReference type="Gene3D" id="2.130.10.130">
    <property type="entry name" value="Integrin alpha, N-terminal"/>
    <property type="match status" value="1"/>
</dbReference>
<name>A0A518EM40_9BACT</name>
<accession>A0A518EM40</accession>
<evidence type="ECO:0000256" key="1">
    <source>
        <dbReference type="ARBA" id="ARBA00022729"/>
    </source>
</evidence>
<keyword evidence="1 2" id="KW-0732">Signal</keyword>
<dbReference type="OrthoDB" id="221146at2"/>
<protein>
    <submittedName>
        <fullName evidence="3">FG-GAP repeat protein</fullName>
    </submittedName>
</protein>
<keyword evidence="4" id="KW-1185">Reference proteome</keyword>
<dbReference type="RefSeq" id="WP_145194575.1">
    <property type="nucleotide sequence ID" value="NZ_CP036434.1"/>
</dbReference>
<dbReference type="EMBL" id="CP036434">
    <property type="protein sequence ID" value="QDV05152.1"/>
    <property type="molecule type" value="Genomic_DNA"/>
</dbReference>